<evidence type="ECO:0000313" key="7">
    <source>
        <dbReference type="Proteomes" id="UP001634394"/>
    </source>
</evidence>
<organism evidence="6 7">
    <name type="scientific">Sinanodonta woodiana</name>
    <name type="common">Chinese pond mussel</name>
    <name type="synonym">Anodonta woodiana</name>
    <dbReference type="NCBI Taxonomy" id="1069815"/>
    <lineage>
        <taxon>Eukaryota</taxon>
        <taxon>Metazoa</taxon>
        <taxon>Spiralia</taxon>
        <taxon>Lophotrochozoa</taxon>
        <taxon>Mollusca</taxon>
        <taxon>Bivalvia</taxon>
        <taxon>Autobranchia</taxon>
        <taxon>Heteroconchia</taxon>
        <taxon>Palaeoheterodonta</taxon>
        <taxon>Unionida</taxon>
        <taxon>Unionoidea</taxon>
        <taxon>Unionidae</taxon>
        <taxon>Unioninae</taxon>
        <taxon>Sinanodonta</taxon>
    </lineage>
</organism>
<gene>
    <name evidence="6" type="ORF">ACJMK2_003806</name>
</gene>
<comment type="subcellular location">
    <subcellularLocation>
        <location evidence="1">Membrane</location>
        <topology evidence="1">Multi-pass membrane protein</topology>
    </subcellularLocation>
</comment>
<proteinExistence type="predicted"/>
<keyword evidence="2 5" id="KW-0812">Transmembrane</keyword>
<dbReference type="GO" id="GO:0016020">
    <property type="term" value="C:membrane"/>
    <property type="evidence" value="ECO:0007669"/>
    <property type="project" value="UniProtKB-SubCell"/>
</dbReference>
<keyword evidence="4 5" id="KW-0472">Membrane</keyword>
<accession>A0ABD3Y2A4</accession>
<dbReference type="EMBL" id="JBJQND010000001">
    <property type="protein sequence ID" value="KAL3891547.1"/>
    <property type="molecule type" value="Genomic_DNA"/>
</dbReference>
<evidence type="ECO:0000256" key="2">
    <source>
        <dbReference type="ARBA" id="ARBA00022692"/>
    </source>
</evidence>
<name>A0ABD3Y2A4_SINWO</name>
<dbReference type="Gene3D" id="1.20.140.150">
    <property type="match status" value="1"/>
</dbReference>
<dbReference type="PANTHER" id="PTHR10671:SF108">
    <property type="entry name" value="CLAUDIN FAMILY PROTEIN-RELATED"/>
    <property type="match status" value="1"/>
</dbReference>
<comment type="caution">
    <text evidence="6">The sequence shown here is derived from an EMBL/GenBank/DDBJ whole genome shotgun (WGS) entry which is preliminary data.</text>
</comment>
<evidence type="ECO:0000256" key="3">
    <source>
        <dbReference type="ARBA" id="ARBA00022989"/>
    </source>
</evidence>
<keyword evidence="3 5" id="KW-1133">Transmembrane helix</keyword>
<feature type="transmembrane region" description="Helical" evidence="5">
    <location>
        <begin position="77"/>
        <end position="98"/>
    </location>
</feature>
<feature type="transmembrane region" description="Helical" evidence="5">
    <location>
        <begin position="140"/>
        <end position="165"/>
    </location>
</feature>
<evidence type="ECO:0000256" key="1">
    <source>
        <dbReference type="ARBA" id="ARBA00004141"/>
    </source>
</evidence>
<evidence type="ECO:0000256" key="4">
    <source>
        <dbReference type="ARBA" id="ARBA00023136"/>
    </source>
</evidence>
<feature type="transmembrane region" description="Helical" evidence="5">
    <location>
        <begin position="105"/>
        <end position="128"/>
    </location>
</feature>
<protein>
    <submittedName>
        <fullName evidence="6">Uncharacterized protein</fullName>
    </submittedName>
</protein>
<dbReference type="PANTHER" id="PTHR10671">
    <property type="entry name" value="EPITHELIAL MEMBRANE PROTEIN-RELATED"/>
    <property type="match status" value="1"/>
</dbReference>
<keyword evidence="7" id="KW-1185">Reference proteome</keyword>
<sequence>MEGIINYVALGCLALTLILDIVAIALPDWFSALTFSMGLWKFCNLNNNNGDEICGDITDFYASQGANVPDFFKATRALTILELILVAIAIEMVVLKIFVMKDKKFLFLGASASAISAGGLILIGTIVFGVKAVEEYTTDALLGAGFGLGVVAGVIPIVAGIIFIIGRNK</sequence>
<dbReference type="Pfam" id="PF00822">
    <property type="entry name" value="PMP22_Claudin"/>
    <property type="match status" value="1"/>
</dbReference>
<dbReference type="InterPro" id="IPR004031">
    <property type="entry name" value="PMP22/EMP/MP20/Claudin"/>
</dbReference>
<feature type="transmembrane region" description="Helical" evidence="5">
    <location>
        <begin position="7"/>
        <end position="26"/>
    </location>
</feature>
<evidence type="ECO:0000256" key="5">
    <source>
        <dbReference type="SAM" id="Phobius"/>
    </source>
</evidence>
<evidence type="ECO:0000313" key="6">
    <source>
        <dbReference type="EMBL" id="KAL3891547.1"/>
    </source>
</evidence>
<dbReference type="Proteomes" id="UP001634394">
    <property type="component" value="Unassembled WGS sequence"/>
</dbReference>
<dbReference type="AlphaFoldDB" id="A0ABD3Y2A4"/>
<reference evidence="6 7" key="1">
    <citation type="submission" date="2024-11" db="EMBL/GenBank/DDBJ databases">
        <title>Chromosome-level genome assembly of the freshwater bivalve Anodonta woodiana.</title>
        <authorList>
            <person name="Chen X."/>
        </authorList>
    </citation>
    <scope>NUCLEOTIDE SEQUENCE [LARGE SCALE GENOMIC DNA]</scope>
    <source>
        <strain evidence="6">MN2024</strain>
        <tissue evidence="6">Gills</tissue>
    </source>
</reference>
<dbReference type="InterPro" id="IPR050579">
    <property type="entry name" value="PMP-22/EMP/MP20-like"/>
</dbReference>